<gene>
    <name evidence="2" type="ORF">BC748_1074</name>
</gene>
<dbReference type="AlphaFoldDB" id="A0A4R6QCF7"/>
<name>A0A4R6QCF7_9FLAO</name>
<keyword evidence="1" id="KW-0732">Signal</keyword>
<reference evidence="2 3" key="1">
    <citation type="submission" date="2019-03" db="EMBL/GenBank/DDBJ databases">
        <title>Genomic Encyclopedia of Archaeal and Bacterial Type Strains, Phase II (KMG-II): from individual species to whole genera.</title>
        <authorList>
            <person name="Goeker M."/>
        </authorList>
    </citation>
    <scope>NUCLEOTIDE SEQUENCE [LARGE SCALE GENOMIC DNA]</scope>
    <source>
        <strain evidence="2 3">DSM 25687</strain>
    </source>
</reference>
<keyword evidence="3" id="KW-1185">Reference proteome</keyword>
<dbReference type="EMBL" id="SNXR01000012">
    <property type="protein sequence ID" value="TDP60101.1"/>
    <property type="molecule type" value="Genomic_DNA"/>
</dbReference>
<dbReference type="RefSeq" id="WP_133532394.1">
    <property type="nucleotide sequence ID" value="NZ_SNXR01000012.1"/>
</dbReference>
<evidence type="ECO:0000256" key="1">
    <source>
        <dbReference type="SAM" id="SignalP"/>
    </source>
</evidence>
<organism evidence="2 3">
    <name type="scientific">Flavobacterium dankookense</name>
    <dbReference type="NCBI Taxonomy" id="706186"/>
    <lineage>
        <taxon>Bacteria</taxon>
        <taxon>Pseudomonadati</taxon>
        <taxon>Bacteroidota</taxon>
        <taxon>Flavobacteriia</taxon>
        <taxon>Flavobacteriales</taxon>
        <taxon>Flavobacteriaceae</taxon>
        <taxon>Flavobacterium</taxon>
    </lineage>
</organism>
<dbReference type="OrthoDB" id="705385at2"/>
<feature type="chain" id="PRO_5020559576" evidence="1">
    <location>
        <begin position="28"/>
        <end position="233"/>
    </location>
</feature>
<protein>
    <submittedName>
        <fullName evidence="2">Uncharacterized protein</fullName>
    </submittedName>
</protein>
<dbReference type="PROSITE" id="PS51257">
    <property type="entry name" value="PROKAR_LIPOPROTEIN"/>
    <property type="match status" value="1"/>
</dbReference>
<proteinExistence type="predicted"/>
<feature type="signal peptide" evidence="1">
    <location>
        <begin position="1"/>
        <end position="27"/>
    </location>
</feature>
<evidence type="ECO:0000313" key="2">
    <source>
        <dbReference type="EMBL" id="TDP60101.1"/>
    </source>
</evidence>
<accession>A0A4R6QCF7</accession>
<comment type="caution">
    <text evidence="2">The sequence shown here is derived from an EMBL/GenBank/DDBJ whole genome shotgun (WGS) entry which is preliminary data.</text>
</comment>
<sequence length="233" mass="25959">MKKAPLIKAAILIIYLLGLSSCSSDDAAIVEDNGITTGNYFPLITNNKWWYTNNGEVSLVYVGYTNNFEGIPYYRINDDGSDFNIPQWMLKKGASYYQKSGEVLMPLEGGATLEIGEYEIKMFRDDLSVGATWSGSTPLHVIVYNNGAHQKLPASLTYTGTILERDASETLNDVTYTNIIKMQLHAVETVNSQVTNIEAEYWFAKDIGLIRESVTSSTDNVTKTRTLTSHELN</sequence>
<dbReference type="Proteomes" id="UP000295260">
    <property type="component" value="Unassembled WGS sequence"/>
</dbReference>
<evidence type="ECO:0000313" key="3">
    <source>
        <dbReference type="Proteomes" id="UP000295260"/>
    </source>
</evidence>